<evidence type="ECO:0000256" key="1">
    <source>
        <dbReference type="SAM" id="SignalP"/>
    </source>
</evidence>
<dbReference type="AlphaFoldDB" id="A0A558QVT2"/>
<keyword evidence="1" id="KW-0732">Signal</keyword>
<keyword evidence="3" id="KW-1185">Reference proteome</keyword>
<evidence type="ECO:0000313" key="2">
    <source>
        <dbReference type="EMBL" id="TVV71235.1"/>
    </source>
</evidence>
<protein>
    <recommendedName>
        <fullName evidence="4">Circumsporozoite protein</fullName>
    </recommendedName>
</protein>
<name>A0A558QVT2_9SPHN</name>
<comment type="caution">
    <text evidence="2">The sequence shown here is derived from an EMBL/GenBank/DDBJ whole genome shotgun (WGS) entry which is preliminary data.</text>
</comment>
<accession>A0A558QVT2</accession>
<feature type="signal peptide" evidence="1">
    <location>
        <begin position="1"/>
        <end position="22"/>
    </location>
</feature>
<feature type="chain" id="PRO_5022112156" description="Circumsporozoite protein" evidence="1">
    <location>
        <begin position="23"/>
        <end position="75"/>
    </location>
</feature>
<dbReference type="PROSITE" id="PS51257">
    <property type="entry name" value="PROKAR_LIPOPROTEIN"/>
    <property type="match status" value="1"/>
</dbReference>
<dbReference type="EMBL" id="VNIM01000094">
    <property type="protein sequence ID" value="TVV71235.1"/>
    <property type="molecule type" value="Genomic_DNA"/>
</dbReference>
<gene>
    <name evidence="2" type="ORF">FOY91_17320</name>
</gene>
<reference evidence="2 3" key="1">
    <citation type="submission" date="2019-07" db="EMBL/GenBank/DDBJ databases">
        <title>Sphingomonas solaris sp. nov., isolated from a solar panel from Boston, Massachusetts.</title>
        <authorList>
            <person name="Tanner K."/>
            <person name="Pascual J."/>
            <person name="Mancuso C."/>
            <person name="Pereto J."/>
            <person name="Khalil A."/>
            <person name="Vilanova C."/>
        </authorList>
    </citation>
    <scope>NUCLEOTIDE SEQUENCE [LARGE SCALE GENOMIC DNA]</scope>
    <source>
        <strain evidence="2 3">R4DWN</strain>
    </source>
</reference>
<sequence>MTRSIPLTLAATFLLMAGCDGAKDAGNTAVVAGDEAVADGNTVEDLPSDGLAAPSNMALETESNTVGSASGGNAM</sequence>
<dbReference type="Proteomes" id="UP000318681">
    <property type="component" value="Unassembled WGS sequence"/>
</dbReference>
<proteinExistence type="predicted"/>
<evidence type="ECO:0000313" key="3">
    <source>
        <dbReference type="Proteomes" id="UP000318681"/>
    </source>
</evidence>
<evidence type="ECO:0008006" key="4">
    <source>
        <dbReference type="Google" id="ProtNLM"/>
    </source>
</evidence>
<dbReference type="RefSeq" id="WP_145154638.1">
    <property type="nucleotide sequence ID" value="NZ_VNIM01000094.1"/>
</dbReference>
<organism evidence="2 3">
    <name type="scientific">Alterirhizorhabdus solaris</name>
    <dbReference type="NCBI Taxonomy" id="2529389"/>
    <lineage>
        <taxon>Bacteria</taxon>
        <taxon>Pseudomonadati</taxon>
        <taxon>Pseudomonadota</taxon>
        <taxon>Alphaproteobacteria</taxon>
        <taxon>Sphingomonadales</taxon>
        <taxon>Rhizorhabdaceae</taxon>
        <taxon>Alterirhizorhabdus</taxon>
    </lineage>
</organism>